<evidence type="ECO:0000313" key="4">
    <source>
        <dbReference type="Proteomes" id="UP000188318"/>
    </source>
</evidence>
<dbReference type="CDD" id="cd10170">
    <property type="entry name" value="ASKHA_NBD_HSP70"/>
    <property type="match status" value="1"/>
</dbReference>
<dbReference type="PANTHER" id="PTHR14187:SF81">
    <property type="entry name" value="HSP70 FAMILY PROTEIN (AFU_ORTHOLOGUE AFUA_4G14040)"/>
    <property type="match status" value="1"/>
</dbReference>
<gene>
    <name evidence="3" type="ORF">ASPCADRAFT_8936</name>
</gene>
<dbReference type="InterPro" id="IPR013126">
    <property type="entry name" value="Hsp_70_fam"/>
</dbReference>
<dbReference type="AlphaFoldDB" id="A0A1R3RC81"/>
<proteinExistence type="predicted"/>
<dbReference type="Pfam" id="PF00012">
    <property type="entry name" value="HSP70"/>
    <property type="match status" value="1"/>
</dbReference>
<dbReference type="EMBL" id="KV907508">
    <property type="protein sequence ID" value="OOF92073.1"/>
    <property type="molecule type" value="Genomic_DNA"/>
</dbReference>
<organism evidence="3 4">
    <name type="scientific">Aspergillus carbonarius (strain ITEM 5010)</name>
    <dbReference type="NCBI Taxonomy" id="602072"/>
    <lineage>
        <taxon>Eukaryota</taxon>
        <taxon>Fungi</taxon>
        <taxon>Dikarya</taxon>
        <taxon>Ascomycota</taxon>
        <taxon>Pezizomycotina</taxon>
        <taxon>Eurotiomycetes</taxon>
        <taxon>Eurotiomycetidae</taxon>
        <taxon>Eurotiales</taxon>
        <taxon>Aspergillaceae</taxon>
        <taxon>Aspergillus</taxon>
        <taxon>Aspergillus subgen. Circumdati</taxon>
    </lineage>
</organism>
<keyword evidence="2" id="KW-0067">ATP-binding</keyword>
<dbReference type="OMA" id="ANIPWIR"/>
<dbReference type="SUPFAM" id="SSF53067">
    <property type="entry name" value="Actin-like ATPase domain"/>
    <property type="match status" value="2"/>
</dbReference>
<evidence type="ECO:0000256" key="2">
    <source>
        <dbReference type="ARBA" id="ARBA00022840"/>
    </source>
</evidence>
<dbReference type="OrthoDB" id="2963168at2759"/>
<dbReference type="Gene3D" id="3.90.640.10">
    <property type="entry name" value="Actin, Chain A, domain 4"/>
    <property type="match status" value="1"/>
</dbReference>
<dbReference type="VEuPathDB" id="FungiDB:ASPCADRAFT_8936"/>
<protein>
    <recommendedName>
        <fullName evidence="5">Actin-like ATPase domain-containing protein</fullName>
    </recommendedName>
</protein>
<keyword evidence="1" id="KW-0547">Nucleotide-binding</keyword>
<evidence type="ECO:0000313" key="3">
    <source>
        <dbReference type="EMBL" id="OOF92073.1"/>
    </source>
</evidence>
<dbReference type="GO" id="GO:0005524">
    <property type="term" value="F:ATP binding"/>
    <property type="evidence" value="ECO:0007669"/>
    <property type="project" value="UniProtKB-KW"/>
</dbReference>
<keyword evidence="4" id="KW-1185">Reference proteome</keyword>
<name>A0A1R3RC81_ASPC5</name>
<dbReference type="GO" id="GO:0140662">
    <property type="term" value="F:ATP-dependent protein folding chaperone"/>
    <property type="evidence" value="ECO:0007669"/>
    <property type="project" value="InterPro"/>
</dbReference>
<dbReference type="Gene3D" id="3.30.420.40">
    <property type="match status" value="2"/>
</dbReference>
<reference evidence="4" key="1">
    <citation type="journal article" date="2017" name="Genome Biol.">
        <title>Comparative genomics reveals high biological diversity and specific adaptations in the industrially and medically important fungal genus Aspergillus.</title>
        <authorList>
            <person name="de Vries R.P."/>
            <person name="Riley R."/>
            <person name="Wiebenga A."/>
            <person name="Aguilar-Osorio G."/>
            <person name="Amillis S."/>
            <person name="Uchima C.A."/>
            <person name="Anderluh G."/>
            <person name="Asadollahi M."/>
            <person name="Askin M."/>
            <person name="Barry K."/>
            <person name="Battaglia E."/>
            <person name="Bayram O."/>
            <person name="Benocci T."/>
            <person name="Braus-Stromeyer S.A."/>
            <person name="Caldana C."/>
            <person name="Canovas D."/>
            <person name="Cerqueira G.C."/>
            <person name="Chen F."/>
            <person name="Chen W."/>
            <person name="Choi C."/>
            <person name="Clum A."/>
            <person name="Dos Santos R.A."/>
            <person name="Damasio A.R."/>
            <person name="Diallinas G."/>
            <person name="Emri T."/>
            <person name="Fekete E."/>
            <person name="Flipphi M."/>
            <person name="Freyberg S."/>
            <person name="Gallo A."/>
            <person name="Gournas C."/>
            <person name="Habgood R."/>
            <person name="Hainaut M."/>
            <person name="Harispe M.L."/>
            <person name="Henrissat B."/>
            <person name="Hilden K.S."/>
            <person name="Hope R."/>
            <person name="Hossain A."/>
            <person name="Karabika E."/>
            <person name="Karaffa L."/>
            <person name="Karanyi Z."/>
            <person name="Krasevec N."/>
            <person name="Kuo A."/>
            <person name="Kusch H."/>
            <person name="LaButti K."/>
            <person name="Lagendijk E.L."/>
            <person name="Lapidus A."/>
            <person name="Levasseur A."/>
            <person name="Lindquist E."/>
            <person name="Lipzen A."/>
            <person name="Logrieco A.F."/>
            <person name="MacCabe A."/>
            <person name="Maekelae M.R."/>
            <person name="Malavazi I."/>
            <person name="Melin P."/>
            <person name="Meyer V."/>
            <person name="Mielnichuk N."/>
            <person name="Miskei M."/>
            <person name="Molnar A.P."/>
            <person name="Mule G."/>
            <person name="Ngan C.Y."/>
            <person name="Orejas M."/>
            <person name="Orosz E."/>
            <person name="Ouedraogo J.P."/>
            <person name="Overkamp K.M."/>
            <person name="Park H.-S."/>
            <person name="Perrone G."/>
            <person name="Piumi F."/>
            <person name="Punt P.J."/>
            <person name="Ram A.F."/>
            <person name="Ramon A."/>
            <person name="Rauscher S."/>
            <person name="Record E."/>
            <person name="Riano-Pachon D.M."/>
            <person name="Robert V."/>
            <person name="Roehrig J."/>
            <person name="Ruller R."/>
            <person name="Salamov A."/>
            <person name="Salih N.S."/>
            <person name="Samson R.A."/>
            <person name="Sandor E."/>
            <person name="Sanguinetti M."/>
            <person name="Schuetze T."/>
            <person name="Sepcic K."/>
            <person name="Shelest E."/>
            <person name="Sherlock G."/>
            <person name="Sophianopoulou V."/>
            <person name="Squina F.M."/>
            <person name="Sun H."/>
            <person name="Susca A."/>
            <person name="Todd R.B."/>
            <person name="Tsang A."/>
            <person name="Unkles S.E."/>
            <person name="van de Wiele N."/>
            <person name="van Rossen-Uffink D."/>
            <person name="Oliveira J.V."/>
            <person name="Vesth T.C."/>
            <person name="Visser J."/>
            <person name="Yu J.-H."/>
            <person name="Zhou M."/>
            <person name="Andersen M.R."/>
            <person name="Archer D.B."/>
            <person name="Baker S.E."/>
            <person name="Benoit I."/>
            <person name="Brakhage A.A."/>
            <person name="Braus G.H."/>
            <person name="Fischer R."/>
            <person name="Frisvad J.C."/>
            <person name="Goldman G.H."/>
            <person name="Houbraken J."/>
            <person name="Oakley B."/>
            <person name="Pocsi I."/>
            <person name="Scazzocchio C."/>
            <person name="Seiboth B."/>
            <person name="vanKuyk P.A."/>
            <person name="Wortman J."/>
            <person name="Dyer P.S."/>
            <person name="Grigoriev I.V."/>
        </authorList>
    </citation>
    <scope>NUCLEOTIDE SEQUENCE [LARGE SCALE GENOMIC DNA]</scope>
    <source>
        <strain evidence="4">ITEM 5010</strain>
    </source>
</reference>
<dbReference type="STRING" id="602072.A0A1R3RC81"/>
<dbReference type="PANTHER" id="PTHR14187">
    <property type="entry name" value="ALPHA KINASE/ELONGATION FACTOR 2 KINASE"/>
    <property type="match status" value="1"/>
</dbReference>
<sequence length="554" mass="62225">MAAPEIAIAVDFGTMSTEIAFLLIGCAGPNAPQNQRILRTWPSDGGETRTENYVPSRMAYAAENNVDHDRWGYQVMPGMNSCSWTKLCLEANRPRQQANARGLGDDIFHIPHGMNAGAVVRDFLQQVHDHIWTTAHFRSLQQPKVHYVFTVPASFSEPAQLAIRDAAAQAGFNDGEILLVKEPEAAAMHVFESGHLSKLKQYEEIMVVDLGGGTVDIATYTAVDVKGSLIIQQSAPAQGRNVGSSNIDRKFHDILTLRFKNKFSKQSVGRTGPGSYLMETFEEIKMTITGDEPNSEKFRFHLPMELDNPDPVHYDDVAQEIILSMDDWRAIFTPVLDEIKEFISKKFSDSRGFCKYIVLVGGLANIPWIRNAIRQSFHTELISVICTPQPELAVVSGATRHAMSGPLRLITCPRHYGVGNLNDDEITWLLNKDQRYTEGQSPETAFTLIHKDHDSKFIRIPVYGCDRANNPRFVQGQGVMSLDFFTLDLRTVDLRKLWHREGDDGRLEYKVEFTLQMAFYGKEGKLQIRALTSQGMLIGIVKEMVIPMPVPAYY</sequence>
<dbReference type="InterPro" id="IPR043129">
    <property type="entry name" value="ATPase_NBD"/>
</dbReference>
<accession>A0A1R3RC81</accession>
<evidence type="ECO:0000256" key="1">
    <source>
        <dbReference type="ARBA" id="ARBA00022741"/>
    </source>
</evidence>
<evidence type="ECO:0008006" key="5">
    <source>
        <dbReference type="Google" id="ProtNLM"/>
    </source>
</evidence>
<dbReference type="Proteomes" id="UP000188318">
    <property type="component" value="Unassembled WGS sequence"/>
</dbReference>
<dbReference type="PRINTS" id="PR00301">
    <property type="entry name" value="HEATSHOCK70"/>
</dbReference>